<evidence type="ECO:0000313" key="1">
    <source>
        <dbReference type="EMBL" id="GIX95316.1"/>
    </source>
</evidence>
<protein>
    <submittedName>
        <fullName evidence="1">Uncharacterized protein</fullName>
    </submittedName>
</protein>
<sequence>MQLLLLHNHIVLHKTKCFSSSVEHRTSVHHYKTNHSFTSDAHKGLHPRFLESSTNGIFPSFALFHAIIVCRKLSPEKAVLLSPGQRATCIMHRPSFLRRRESLSHLQFSSSSTNGHP</sequence>
<comment type="caution">
    <text evidence="1">The sequence shown here is derived from an EMBL/GenBank/DDBJ whole genome shotgun (WGS) entry which is preliminary data.</text>
</comment>
<reference evidence="1 2" key="1">
    <citation type="submission" date="2021-06" db="EMBL/GenBank/DDBJ databases">
        <title>Caerostris extrusa draft genome.</title>
        <authorList>
            <person name="Kono N."/>
            <person name="Arakawa K."/>
        </authorList>
    </citation>
    <scope>NUCLEOTIDE SEQUENCE [LARGE SCALE GENOMIC DNA]</scope>
</reference>
<dbReference type="Proteomes" id="UP001054945">
    <property type="component" value="Unassembled WGS sequence"/>
</dbReference>
<dbReference type="EMBL" id="BPLR01004492">
    <property type="protein sequence ID" value="GIX95316.1"/>
    <property type="molecule type" value="Genomic_DNA"/>
</dbReference>
<name>A0AAV4PGM7_CAEEX</name>
<accession>A0AAV4PGM7</accession>
<dbReference type="AlphaFoldDB" id="A0AAV4PGM7"/>
<evidence type="ECO:0000313" key="2">
    <source>
        <dbReference type="Proteomes" id="UP001054945"/>
    </source>
</evidence>
<keyword evidence="2" id="KW-1185">Reference proteome</keyword>
<proteinExistence type="predicted"/>
<organism evidence="1 2">
    <name type="scientific">Caerostris extrusa</name>
    <name type="common">Bark spider</name>
    <name type="synonym">Caerostris bankana</name>
    <dbReference type="NCBI Taxonomy" id="172846"/>
    <lineage>
        <taxon>Eukaryota</taxon>
        <taxon>Metazoa</taxon>
        <taxon>Ecdysozoa</taxon>
        <taxon>Arthropoda</taxon>
        <taxon>Chelicerata</taxon>
        <taxon>Arachnida</taxon>
        <taxon>Araneae</taxon>
        <taxon>Araneomorphae</taxon>
        <taxon>Entelegynae</taxon>
        <taxon>Araneoidea</taxon>
        <taxon>Araneidae</taxon>
        <taxon>Caerostris</taxon>
    </lineage>
</organism>
<gene>
    <name evidence="1" type="ORF">CEXT_726711</name>
</gene>